<dbReference type="OrthoDB" id="7794186at2"/>
<keyword evidence="1" id="KW-0732">Signal</keyword>
<feature type="domain" description="BIG2" evidence="2">
    <location>
        <begin position="355"/>
        <end position="432"/>
    </location>
</feature>
<dbReference type="PANTHER" id="PTHR23019">
    <property type="entry name" value="NUCLEAR PORE MEMBRANE GLYCOPROTEIN GP210-RELATED"/>
    <property type="match status" value="1"/>
</dbReference>
<sequence length="1385" mass="139649">MIRCFTLNLLFILFFCCAARAQFKGIVVNEFSQGDGGAREYFELVVVGTRTCTETTADIRGWIVDDQNGWYGGNSTGIAQGHLRFTNSNVWKNVPFGSIIVLYNANSTASPTDVNTTIKNTLPDDPDDSNGDGVYVIPIFNAGPKIALVNSLVELHTGSPSSPSSSTYTYPTTGYSATIPAASSWGNQLGLSNSGDAVIVTSPANLSNPFHSVTFGLTPTAPFKTPHVQLGAVAANKNAYLSDDKYTVAASWKIGNALVDETPGKGNSVANQAWIDAMKVNPSSTPLDPITGGNTVCVSATLTLSNTTSGGTWSSSDNTIATIDPTTGVVTGVKAGIVTITYTVTGSCGNSTQTQQVTVADKPATPTITGLATVCAGSNITLSGTPGGGQWTSSDNTIATVDIATGAVSGIQIGNAVITYTLSNSCGNASATQSITVTDKPTVAAITGPTSVCANDNITLTNTTTGGTWTSSDDLIATIDPSTGVVSGIAAGTVTITYTVSNTCGQTQVTSNVTVSNAPVVAAITGSNTVCAGNTTQLSNTTPGGTWNSSNNTIATVDVNGLVTGLQSGTATISYTVTSGCGNINRTMVITVDDKPSVAPITGGNTICIGATTALNSATTGGTWTSSNTSIATVDNVGTVTGISAGIATITYTVNNTCGNTAVTLNVTVNAAPIAAAISGNNNVCVGNSTVLVNSTPGGVWSSSDPAIATIANPSGNVTGVTAGNVVITYTVTNTCGTNAATANFTVNDVPVVAAITGSNTLCVNATTTLSNTTPGGTWSSGNNAVATVDNTGMVTGVAAGTAVISYTVTNGCGNTIKTQTLTVTDKPNVPPVTGTNTLCVGATTTLNNSLSGGSWSSNNTSVATIDNTGKVTAIATGMATMTYTVTNSCGTSAQTFNITVNDKPQVNAITGTATLCVNATAQFSNSTTGGTWGSSNSAVASINASGLATALSAGTTVITYTVTNSCGATVVNFNVTVNDVPVVAAISGNNTVCLGATTTLTNTTPGGAWSSSANTIATISNTGLVTGIATGNAVISYAVTNSCGTTTKTFNITVAAPPVVPPVTGPTTVCKNNSITLSNTATGGTWTTSNAAIATISNAGVVTGMAAGNVVLTYTLTNACGSTPANYAVTVNDIPVVPAITGAQDICINKTLQLNNATAGGTWSSSNNSILSVDPNGLVTGKAAGSAIITYTVNSNGCTNSAQVTMKVEDFQLSLTASGEPFIAGLPLTIQTTANTATYNVTAWSPATLFSNQSAKQQTITPAQPASLLIKTDATSATGCTSSATLTLNILPNNEDFFVPNAFTPNGDGKNDVFRVYGSSVKSIELQVYTQWGEMVYSSNDITKGWDGTFKGRQQPVGVYVYALKATMQNGAVINKKGAVNLIR</sequence>
<feature type="domain" description="BIG2" evidence="2">
    <location>
        <begin position="592"/>
        <end position="664"/>
    </location>
</feature>
<comment type="caution">
    <text evidence="3">The sequence shown here is derived from an EMBL/GenBank/DDBJ whole genome shotgun (WGS) entry which is preliminary data.</text>
</comment>
<dbReference type="InterPro" id="IPR045197">
    <property type="entry name" value="NUP210-like"/>
</dbReference>
<feature type="domain" description="BIG2" evidence="2">
    <location>
        <begin position="518"/>
        <end position="591"/>
    </location>
</feature>
<dbReference type="InterPro" id="IPR057586">
    <property type="entry name" value="Ig_NUP210_16th"/>
</dbReference>
<dbReference type="InterPro" id="IPR008964">
    <property type="entry name" value="Invasin/intimin_cell_adhesion"/>
</dbReference>
<dbReference type="EMBL" id="QLMA01000007">
    <property type="protein sequence ID" value="RAJ77558.1"/>
    <property type="molecule type" value="Genomic_DNA"/>
</dbReference>
<feature type="domain" description="BIG2" evidence="2">
    <location>
        <begin position="672"/>
        <end position="742"/>
    </location>
</feature>
<dbReference type="PANTHER" id="PTHR23019:SF0">
    <property type="entry name" value="NUCLEAR PORE MEMBRANE GLYCOPROTEIN 210"/>
    <property type="match status" value="1"/>
</dbReference>
<feature type="signal peptide" evidence="1">
    <location>
        <begin position="1"/>
        <end position="21"/>
    </location>
</feature>
<feature type="chain" id="PRO_5016357419" evidence="1">
    <location>
        <begin position="22"/>
        <end position="1385"/>
    </location>
</feature>
<proteinExistence type="predicted"/>
<dbReference type="InterPro" id="IPR003343">
    <property type="entry name" value="Big_2"/>
</dbReference>
<feature type="domain" description="BIG2" evidence="2">
    <location>
        <begin position="1059"/>
        <end position="1127"/>
    </location>
</feature>
<evidence type="ECO:0000313" key="3">
    <source>
        <dbReference type="EMBL" id="RAJ77558.1"/>
    </source>
</evidence>
<dbReference type="SUPFAM" id="SSF49373">
    <property type="entry name" value="Invasin/intimin cell-adhesion fragments"/>
    <property type="match status" value="11"/>
</dbReference>
<feature type="domain" description="BIG2" evidence="2">
    <location>
        <begin position="980"/>
        <end position="1050"/>
    </location>
</feature>
<name>A0A327VUE0_9BACT</name>
<accession>A0A327VUE0</accession>
<gene>
    <name evidence="3" type="ORF">CLV59_107325</name>
</gene>
<dbReference type="Proteomes" id="UP000249819">
    <property type="component" value="Unassembled WGS sequence"/>
</dbReference>
<dbReference type="NCBIfam" id="TIGR04131">
    <property type="entry name" value="Bac_Flav_CTERM"/>
    <property type="match status" value="1"/>
</dbReference>
<dbReference type="InterPro" id="IPR026341">
    <property type="entry name" value="T9SS_type_B"/>
</dbReference>
<feature type="domain" description="BIG2" evidence="2">
    <location>
        <begin position="901"/>
        <end position="973"/>
    </location>
</feature>
<dbReference type="Pfam" id="PF02368">
    <property type="entry name" value="Big_2"/>
    <property type="match status" value="5"/>
</dbReference>
<dbReference type="Pfam" id="PF13585">
    <property type="entry name" value="CHU_C"/>
    <property type="match status" value="1"/>
</dbReference>
<dbReference type="RefSeq" id="WP_111594137.1">
    <property type="nucleotide sequence ID" value="NZ_QLMA01000007.1"/>
</dbReference>
<feature type="domain" description="BIG2" evidence="2">
    <location>
        <begin position="746"/>
        <end position="819"/>
    </location>
</feature>
<reference evidence="3 4" key="1">
    <citation type="submission" date="2018-06" db="EMBL/GenBank/DDBJ databases">
        <title>Genomic Encyclopedia of Archaeal and Bacterial Type Strains, Phase II (KMG-II): from individual species to whole genera.</title>
        <authorList>
            <person name="Goeker M."/>
        </authorList>
    </citation>
    <scope>NUCLEOTIDE SEQUENCE [LARGE SCALE GENOMIC DNA]</scope>
    <source>
        <strain evidence="3 4">DSM 29821</strain>
    </source>
</reference>
<feature type="domain" description="BIG2" evidence="2">
    <location>
        <begin position="1131"/>
        <end position="1204"/>
    </location>
</feature>
<evidence type="ECO:0000256" key="1">
    <source>
        <dbReference type="SAM" id="SignalP"/>
    </source>
</evidence>
<feature type="domain" description="BIG2" evidence="2">
    <location>
        <begin position="824"/>
        <end position="896"/>
    </location>
</feature>
<keyword evidence="4" id="KW-1185">Reference proteome</keyword>
<evidence type="ECO:0000313" key="4">
    <source>
        <dbReference type="Proteomes" id="UP000249819"/>
    </source>
</evidence>
<dbReference type="Pfam" id="PF25354">
    <property type="entry name" value="Ig_NUP210_16th"/>
    <property type="match status" value="2"/>
</dbReference>
<evidence type="ECO:0000259" key="2">
    <source>
        <dbReference type="SMART" id="SM00635"/>
    </source>
</evidence>
<dbReference type="SMART" id="SM00635">
    <property type="entry name" value="BID_2"/>
    <property type="match status" value="12"/>
</dbReference>
<protein>
    <submittedName>
        <fullName evidence="3">Gliding motility-associated-like protein</fullName>
    </submittedName>
</protein>
<feature type="domain" description="BIG2" evidence="2">
    <location>
        <begin position="281"/>
        <end position="354"/>
    </location>
</feature>
<dbReference type="Gene3D" id="2.60.40.1080">
    <property type="match status" value="12"/>
</dbReference>
<feature type="domain" description="BIG2" evidence="2">
    <location>
        <begin position="433"/>
        <end position="510"/>
    </location>
</feature>
<organism evidence="3 4">
    <name type="scientific">Chitinophaga dinghuensis</name>
    <dbReference type="NCBI Taxonomy" id="1539050"/>
    <lineage>
        <taxon>Bacteria</taxon>
        <taxon>Pseudomonadati</taxon>
        <taxon>Bacteroidota</taxon>
        <taxon>Chitinophagia</taxon>
        <taxon>Chitinophagales</taxon>
        <taxon>Chitinophagaceae</taxon>
        <taxon>Chitinophaga</taxon>
    </lineage>
</organism>